<dbReference type="SUPFAM" id="SSF54211">
    <property type="entry name" value="Ribosomal protein S5 domain 2-like"/>
    <property type="match status" value="1"/>
</dbReference>
<dbReference type="Pfam" id="PF00288">
    <property type="entry name" value="GHMP_kinases_N"/>
    <property type="match status" value="1"/>
</dbReference>
<evidence type="ECO:0000256" key="1">
    <source>
        <dbReference type="ARBA" id="ARBA00022777"/>
    </source>
</evidence>
<protein>
    <recommendedName>
        <fullName evidence="2">GHMP kinase N-terminal domain-containing protein</fullName>
    </recommendedName>
</protein>
<sequence>MVVWPEPHGSLTDLVTTRHQSVWGTDPDGVAAAPATSCLIGEWTDFTGGYAAFALHSLESAVSFSFRADREVRVHFTQATQAGAGEPIRNVDHSWEATLDELEEAAAGILDPPAKGHLADSDEPQRHSVSGTLLTDNWAVRLGGVVISMIHRQMLTRDTPGLDITVACEIPPHAGLGRVAATTTALALALNGEPDERDDAPTRAKLAAVCHLAAEVFAGSIHPRGRFITALRGTGEGVNVIDFADGSLTVAPGLVNTPGYELAVVASTLEASPHRSEASDRLLRQREFICAALSNFGVTTLQQLPGAAARIGDWLSAVISVKGPEGYPRVDEATQWVTFLHDEADRARYFVQLLRARKVDEACDVFALSAGPSLQYAQATAPAIAVPEVPARPAEAGLSEALLTVVDPFDVPELPTPDTLLIRLSQGQRAH</sequence>
<organism evidence="3 4">
    <name type="scientific">Corynebacterium pyruviciproducens</name>
    <dbReference type="NCBI Taxonomy" id="598660"/>
    <lineage>
        <taxon>Bacteria</taxon>
        <taxon>Bacillati</taxon>
        <taxon>Actinomycetota</taxon>
        <taxon>Actinomycetes</taxon>
        <taxon>Mycobacteriales</taxon>
        <taxon>Corynebacteriaceae</taxon>
        <taxon>Corynebacterium</taxon>
    </lineage>
</organism>
<dbReference type="AlphaFoldDB" id="A0AAF1BT73"/>
<reference evidence="3" key="1">
    <citation type="submission" date="2017-12" db="EMBL/GenBank/DDBJ databases">
        <authorList>
            <person name="Thomas-White K."/>
            <person name="Wolfe A.J."/>
        </authorList>
    </citation>
    <scope>NUCLEOTIDE SEQUENCE</scope>
    <source>
        <strain evidence="3">UMB0763</strain>
    </source>
</reference>
<dbReference type="GO" id="GO:0005524">
    <property type="term" value="F:ATP binding"/>
    <property type="evidence" value="ECO:0007669"/>
    <property type="project" value="InterPro"/>
</dbReference>
<evidence type="ECO:0000313" key="4">
    <source>
        <dbReference type="Proteomes" id="UP000234560"/>
    </source>
</evidence>
<accession>A0AAF1BT73</accession>
<name>A0AAF1BT73_9CORY</name>
<dbReference type="InterPro" id="IPR006204">
    <property type="entry name" value="GHMP_kinase_N_dom"/>
</dbReference>
<dbReference type="Proteomes" id="UP000234560">
    <property type="component" value="Chromosome"/>
</dbReference>
<dbReference type="InterPro" id="IPR014721">
    <property type="entry name" value="Ribsml_uS5_D2-typ_fold_subgr"/>
</dbReference>
<keyword evidence="1" id="KW-0808">Transferase</keyword>
<dbReference type="GO" id="GO:0016301">
    <property type="term" value="F:kinase activity"/>
    <property type="evidence" value="ECO:0007669"/>
    <property type="project" value="UniProtKB-KW"/>
</dbReference>
<keyword evidence="1" id="KW-0418">Kinase</keyword>
<dbReference type="RefSeq" id="WP_101678359.1">
    <property type="nucleotide sequence ID" value="NZ_CP136958.1"/>
</dbReference>
<dbReference type="KEGG" id="cpyr:CYJ47_03780"/>
<proteinExistence type="predicted"/>
<reference evidence="3" key="2">
    <citation type="submission" date="2023-10" db="EMBL/GenBank/DDBJ databases">
        <authorList>
            <person name="Choi B."/>
        </authorList>
    </citation>
    <scope>NUCLEOTIDE SEQUENCE</scope>
    <source>
        <strain evidence="3">UMB0763</strain>
    </source>
</reference>
<dbReference type="Gene3D" id="3.30.230.10">
    <property type="match status" value="1"/>
</dbReference>
<evidence type="ECO:0000259" key="2">
    <source>
        <dbReference type="Pfam" id="PF00288"/>
    </source>
</evidence>
<dbReference type="InterPro" id="IPR020568">
    <property type="entry name" value="Ribosomal_Su5_D2-typ_SF"/>
</dbReference>
<gene>
    <name evidence="3" type="ORF">CYJ47_03780</name>
</gene>
<dbReference type="EMBL" id="CP136958">
    <property type="protein sequence ID" value="WOT02899.1"/>
    <property type="molecule type" value="Genomic_DNA"/>
</dbReference>
<evidence type="ECO:0000313" key="3">
    <source>
        <dbReference type="EMBL" id="WOT02899.1"/>
    </source>
</evidence>
<feature type="domain" description="GHMP kinase N-terminal" evidence="2">
    <location>
        <begin position="152"/>
        <end position="208"/>
    </location>
</feature>